<evidence type="ECO:0000259" key="1">
    <source>
        <dbReference type="Pfam" id="PF17921"/>
    </source>
</evidence>
<dbReference type="AlphaFoldDB" id="A0AAQ3TFB3"/>
<evidence type="ECO:0000313" key="3">
    <source>
        <dbReference type="Proteomes" id="UP001341281"/>
    </source>
</evidence>
<reference evidence="2 3" key="1">
    <citation type="submission" date="2024-02" db="EMBL/GenBank/DDBJ databases">
        <title>High-quality chromosome-scale genome assembly of Pensacola bahiagrass (Paspalum notatum Flugge var. saurae).</title>
        <authorList>
            <person name="Vega J.M."/>
            <person name="Podio M."/>
            <person name="Orjuela J."/>
            <person name="Siena L.A."/>
            <person name="Pessino S.C."/>
            <person name="Combes M.C."/>
            <person name="Mariac C."/>
            <person name="Albertini E."/>
            <person name="Pupilli F."/>
            <person name="Ortiz J.P.A."/>
            <person name="Leblanc O."/>
        </authorList>
    </citation>
    <scope>NUCLEOTIDE SEQUENCE [LARGE SCALE GENOMIC DNA]</scope>
    <source>
        <strain evidence="2">R1</strain>
        <tissue evidence="2">Leaf</tissue>
    </source>
</reference>
<dbReference type="InterPro" id="IPR052160">
    <property type="entry name" value="Gypsy_RT_Integrase-like"/>
</dbReference>
<feature type="non-terminal residue" evidence="2">
    <location>
        <position position="191"/>
    </location>
</feature>
<protein>
    <recommendedName>
        <fullName evidence="1">Integrase zinc-binding domain-containing protein</fullName>
    </recommendedName>
</protein>
<dbReference type="EMBL" id="CP144748">
    <property type="protein sequence ID" value="WVZ71002.1"/>
    <property type="molecule type" value="Genomic_DNA"/>
</dbReference>
<sequence length="191" mass="22373">VTIEIEPTLERDIRKGQIDDEKINEIKELIKLDKAPGFKEDADGTVRYSSRVCVPNIKHICELILKEAHETAFSIHPGSEKMYQDLKQKFWWYGMKRDVAKYVALCDICQRANIKSQPDYYSRSKFWSGSERKLYGTSWDKSLPYAEFSYNKMSPFQALYGRRCRTALHWDQSGEKQIFGSEIIEDAERQV</sequence>
<dbReference type="Proteomes" id="UP001341281">
    <property type="component" value="Chromosome 04"/>
</dbReference>
<name>A0AAQ3TFB3_PASNO</name>
<dbReference type="InterPro" id="IPR041588">
    <property type="entry name" value="Integrase_H2C2"/>
</dbReference>
<dbReference type="Pfam" id="PF17921">
    <property type="entry name" value="Integrase_H2C2"/>
    <property type="match status" value="1"/>
</dbReference>
<organism evidence="2 3">
    <name type="scientific">Paspalum notatum var. saurae</name>
    <dbReference type="NCBI Taxonomy" id="547442"/>
    <lineage>
        <taxon>Eukaryota</taxon>
        <taxon>Viridiplantae</taxon>
        <taxon>Streptophyta</taxon>
        <taxon>Embryophyta</taxon>
        <taxon>Tracheophyta</taxon>
        <taxon>Spermatophyta</taxon>
        <taxon>Magnoliopsida</taxon>
        <taxon>Liliopsida</taxon>
        <taxon>Poales</taxon>
        <taxon>Poaceae</taxon>
        <taxon>PACMAD clade</taxon>
        <taxon>Panicoideae</taxon>
        <taxon>Andropogonodae</taxon>
        <taxon>Paspaleae</taxon>
        <taxon>Paspalinae</taxon>
        <taxon>Paspalum</taxon>
    </lineage>
</organism>
<feature type="domain" description="Integrase zinc-binding" evidence="1">
    <location>
        <begin position="61"/>
        <end position="114"/>
    </location>
</feature>
<dbReference type="PANTHER" id="PTHR47266">
    <property type="entry name" value="ENDONUCLEASE-RELATED"/>
    <property type="match status" value="1"/>
</dbReference>
<evidence type="ECO:0000313" key="2">
    <source>
        <dbReference type="EMBL" id="WVZ71002.1"/>
    </source>
</evidence>
<gene>
    <name evidence="2" type="ORF">U9M48_019629</name>
</gene>
<keyword evidence="3" id="KW-1185">Reference proteome</keyword>
<dbReference type="FunFam" id="1.10.340.70:FF:000001">
    <property type="entry name" value="Retrovirus-related Pol polyprotein from transposon gypsy-like Protein"/>
    <property type="match status" value="1"/>
</dbReference>
<accession>A0AAQ3TFB3</accession>
<dbReference type="Gene3D" id="1.10.340.70">
    <property type="match status" value="1"/>
</dbReference>
<proteinExistence type="predicted"/>